<evidence type="ECO:0000313" key="12">
    <source>
        <dbReference type="EMBL" id="MEK0084298.1"/>
    </source>
</evidence>
<organism evidence="12 13">
    <name type="scientific">Benzoatithermus flavus</name>
    <dbReference type="NCBI Taxonomy" id="3108223"/>
    <lineage>
        <taxon>Bacteria</taxon>
        <taxon>Pseudomonadati</taxon>
        <taxon>Pseudomonadota</taxon>
        <taxon>Alphaproteobacteria</taxon>
        <taxon>Geminicoccales</taxon>
        <taxon>Geminicoccaceae</taxon>
        <taxon>Benzoatithermus</taxon>
    </lineage>
</organism>
<keyword evidence="2" id="KW-1003">Cell membrane</keyword>
<comment type="similarity">
    <text evidence="9">Belongs to the exbB/tolQ family.</text>
</comment>
<keyword evidence="13" id="KW-1185">Reference proteome</keyword>
<dbReference type="Proteomes" id="UP001375743">
    <property type="component" value="Unassembled WGS sequence"/>
</dbReference>
<dbReference type="InterPro" id="IPR014163">
    <property type="entry name" value="Tol-Pal_TolQ"/>
</dbReference>
<dbReference type="RefSeq" id="WP_418160146.1">
    <property type="nucleotide sequence ID" value="NZ_JBBLZC010000013.1"/>
</dbReference>
<gene>
    <name evidence="12" type="primary">tolQ</name>
    <name evidence="12" type="ORF">U1T56_14135</name>
</gene>
<keyword evidence="3" id="KW-0997">Cell inner membrane</keyword>
<evidence type="ECO:0000313" key="13">
    <source>
        <dbReference type="Proteomes" id="UP001375743"/>
    </source>
</evidence>
<reference evidence="12 13" key="1">
    <citation type="submission" date="2024-01" db="EMBL/GenBank/DDBJ databases">
        <title>Multi-omics insights into the function and evolution of sodium benzoate biodegradation pathways in Benzoatithermus flavus gen. nov., sp. nov. from hot spring.</title>
        <authorList>
            <person name="Hu C.-J."/>
            <person name="Li W.-J."/>
        </authorList>
    </citation>
    <scope>NUCLEOTIDE SEQUENCE [LARGE SCALE GENOMIC DNA]</scope>
    <source>
        <strain evidence="12 13">SYSU G07066</strain>
    </source>
</reference>
<dbReference type="InterPro" id="IPR002898">
    <property type="entry name" value="MotA_ExbB_proton_chnl"/>
</dbReference>
<comment type="caution">
    <text evidence="12">The sequence shown here is derived from an EMBL/GenBank/DDBJ whole genome shotgun (WGS) entry which is preliminary data.</text>
</comment>
<dbReference type="EMBL" id="JBBLZC010000013">
    <property type="protein sequence ID" value="MEK0084298.1"/>
    <property type="molecule type" value="Genomic_DNA"/>
</dbReference>
<keyword evidence="7 10" id="KW-0472">Membrane</keyword>
<keyword evidence="9" id="KW-0653">Protein transport</keyword>
<keyword evidence="8" id="KW-0131">Cell cycle</keyword>
<feature type="transmembrane region" description="Helical" evidence="10">
    <location>
        <begin position="183"/>
        <end position="205"/>
    </location>
</feature>
<evidence type="ECO:0000256" key="4">
    <source>
        <dbReference type="ARBA" id="ARBA00022618"/>
    </source>
</evidence>
<proteinExistence type="inferred from homology"/>
<name>A0ABU8XSX8_9PROT</name>
<keyword evidence="6 10" id="KW-1133">Transmembrane helix</keyword>
<comment type="subcellular location">
    <subcellularLocation>
        <location evidence="1">Cell membrane</location>
        <topology evidence="1">Multi-pass membrane protein</topology>
    </subcellularLocation>
    <subcellularLocation>
        <location evidence="9">Membrane</location>
        <topology evidence="9">Multi-pass membrane protein</topology>
    </subcellularLocation>
</comment>
<evidence type="ECO:0000256" key="2">
    <source>
        <dbReference type="ARBA" id="ARBA00022475"/>
    </source>
</evidence>
<keyword evidence="4" id="KW-0132">Cell division</keyword>
<dbReference type="PANTHER" id="PTHR30625:SF3">
    <property type="entry name" value="TOL-PAL SYSTEM PROTEIN TOLQ"/>
    <property type="match status" value="1"/>
</dbReference>
<dbReference type="NCBIfam" id="TIGR02796">
    <property type="entry name" value="tolQ"/>
    <property type="match status" value="1"/>
</dbReference>
<keyword evidence="9" id="KW-0813">Transport</keyword>
<dbReference type="InterPro" id="IPR050790">
    <property type="entry name" value="ExbB/TolQ_transport"/>
</dbReference>
<evidence type="ECO:0000256" key="6">
    <source>
        <dbReference type="ARBA" id="ARBA00022989"/>
    </source>
</evidence>
<feature type="domain" description="MotA/TolQ/ExbB proton channel" evidence="11">
    <location>
        <begin position="120"/>
        <end position="218"/>
    </location>
</feature>
<evidence type="ECO:0000256" key="8">
    <source>
        <dbReference type="ARBA" id="ARBA00023306"/>
    </source>
</evidence>
<evidence type="ECO:0000256" key="1">
    <source>
        <dbReference type="ARBA" id="ARBA00004651"/>
    </source>
</evidence>
<dbReference type="Pfam" id="PF01618">
    <property type="entry name" value="MotA_ExbB"/>
    <property type="match status" value="1"/>
</dbReference>
<keyword evidence="5 10" id="KW-0812">Transmembrane</keyword>
<feature type="transmembrane region" description="Helical" evidence="10">
    <location>
        <begin position="29"/>
        <end position="50"/>
    </location>
</feature>
<accession>A0ABU8XSX8</accession>
<evidence type="ECO:0000256" key="9">
    <source>
        <dbReference type="RuleBase" id="RU004057"/>
    </source>
</evidence>
<dbReference type="PANTHER" id="PTHR30625">
    <property type="entry name" value="PROTEIN TOLQ"/>
    <property type="match status" value="1"/>
</dbReference>
<feature type="transmembrane region" description="Helical" evidence="10">
    <location>
        <begin position="140"/>
        <end position="163"/>
    </location>
</feature>
<sequence length="240" mass="26107">MEDTAIHAAGLASAAHGPSFFELFLQTDLVTKAVILLLIAASLWCWTIIFDKTFRLARLTHKANAFERAFWSGAPLDELYRRLAKRADHPMALMFATAMEEWRDSPKTTEVSFNRGLVGRIGQVMDLTMDREVESLEKNLSWLGTIASTAPFVGLFGTVWGIMNSFQAIAATKNTTLAVVAPGIAEALFTTALGLMAAIPALVAYNKLSGSIESYANRLGSFADEFAVVLSRELDAAKVA</sequence>
<evidence type="ECO:0000256" key="7">
    <source>
        <dbReference type="ARBA" id="ARBA00023136"/>
    </source>
</evidence>
<evidence type="ECO:0000259" key="11">
    <source>
        <dbReference type="Pfam" id="PF01618"/>
    </source>
</evidence>
<evidence type="ECO:0000256" key="3">
    <source>
        <dbReference type="ARBA" id="ARBA00022519"/>
    </source>
</evidence>
<evidence type="ECO:0000256" key="10">
    <source>
        <dbReference type="SAM" id="Phobius"/>
    </source>
</evidence>
<protein>
    <submittedName>
        <fullName evidence="12">Protein TolQ</fullName>
    </submittedName>
</protein>
<evidence type="ECO:0000256" key="5">
    <source>
        <dbReference type="ARBA" id="ARBA00022692"/>
    </source>
</evidence>